<organism evidence="1 2">
    <name type="scientific">Candidatus Zambryskibacteria bacterium RIFCSPLOWO2_01_FULL_39_39</name>
    <dbReference type="NCBI Taxonomy" id="1802758"/>
    <lineage>
        <taxon>Bacteria</taxon>
        <taxon>Candidatus Zambryskiibacteriota</taxon>
    </lineage>
</organism>
<evidence type="ECO:0000313" key="1">
    <source>
        <dbReference type="EMBL" id="OHB01791.1"/>
    </source>
</evidence>
<sequence>MISSFIESRLKNASYKILGDGSYFGEIRGVRGVWANSKNLENCRKELQEVLEDWVILRLKGGEKIPGLSIRFDRRNQFLHA</sequence>
<dbReference type="InterPro" id="IPR035069">
    <property type="entry name" value="TTHA1013/TTHA0281-like"/>
</dbReference>
<accession>A0A1G2TWW4</accession>
<dbReference type="STRING" id="1802758.A3A96_04345"/>
<comment type="caution">
    <text evidence="1">The sequence shown here is derived from an EMBL/GenBank/DDBJ whole genome shotgun (WGS) entry which is preliminary data.</text>
</comment>
<gene>
    <name evidence="1" type="ORF">A3A96_04345</name>
</gene>
<evidence type="ECO:0000313" key="2">
    <source>
        <dbReference type="Proteomes" id="UP000177707"/>
    </source>
</evidence>
<dbReference type="EMBL" id="MHWB01000010">
    <property type="protein sequence ID" value="OHB01791.1"/>
    <property type="molecule type" value="Genomic_DNA"/>
</dbReference>
<reference evidence="1 2" key="1">
    <citation type="journal article" date="2016" name="Nat. Commun.">
        <title>Thousands of microbial genomes shed light on interconnected biogeochemical processes in an aquifer system.</title>
        <authorList>
            <person name="Anantharaman K."/>
            <person name="Brown C.T."/>
            <person name="Hug L.A."/>
            <person name="Sharon I."/>
            <person name="Castelle C.J."/>
            <person name="Probst A.J."/>
            <person name="Thomas B.C."/>
            <person name="Singh A."/>
            <person name="Wilkins M.J."/>
            <person name="Karaoz U."/>
            <person name="Brodie E.L."/>
            <person name="Williams K.H."/>
            <person name="Hubbard S.S."/>
            <person name="Banfield J.F."/>
        </authorList>
    </citation>
    <scope>NUCLEOTIDE SEQUENCE [LARGE SCALE GENOMIC DNA]</scope>
</reference>
<dbReference type="Gene3D" id="3.30.160.250">
    <property type="match status" value="1"/>
</dbReference>
<dbReference type="InterPro" id="IPR049389">
    <property type="entry name" value="TTHA0281-like"/>
</dbReference>
<name>A0A1G2TWW4_9BACT</name>
<dbReference type="Proteomes" id="UP000177707">
    <property type="component" value="Unassembled WGS sequence"/>
</dbReference>
<protein>
    <submittedName>
        <fullName evidence="1">Antitoxin HicB</fullName>
    </submittedName>
</protein>
<dbReference type="SUPFAM" id="SSF143100">
    <property type="entry name" value="TTHA1013/TTHA0281-like"/>
    <property type="match status" value="1"/>
</dbReference>
<proteinExistence type="predicted"/>
<dbReference type="Pfam" id="PF21748">
    <property type="entry name" value="UPF0150"/>
    <property type="match status" value="1"/>
</dbReference>
<dbReference type="AlphaFoldDB" id="A0A1G2TWW4"/>